<gene>
    <name evidence="3" type="ORF">C0Z16_30225</name>
    <name evidence="2" type="ORF">LMG27174_05329</name>
</gene>
<feature type="region of interest" description="Disordered" evidence="1">
    <location>
        <begin position="86"/>
        <end position="122"/>
    </location>
</feature>
<reference evidence="2 5" key="2">
    <citation type="submission" date="2020-04" db="EMBL/GenBank/DDBJ databases">
        <authorList>
            <person name="De Canck E."/>
        </authorList>
    </citation>
    <scope>NUCLEOTIDE SEQUENCE [LARGE SCALE GENOMIC DNA]</scope>
    <source>
        <strain evidence="2 5">LMG 27174</strain>
    </source>
</reference>
<feature type="compositionally biased region" description="Basic residues" evidence="1">
    <location>
        <begin position="33"/>
        <end position="52"/>
    </location>
</feature>
<evidence type="ECO:0000256" key="1">
    <source>
        <dbReference type="SAM" id="MobiDB-lite"/>
    </source>
</evidence>
<dbReference type="Proteomes" id="UP000494205">
    <property type="component" value="Unassembled WGS sequence"/>
</dbReference>
<dbReference type="Proteomes" id="UP000235659">
    <property type="component" value="Unassembled WGS sequence"/>
</dbReference>
<evidence type="ECO:0000313" key="3">
    <source>
        <dbReference type="EMBL" id="PMS24820.1"/>
    </source>
</evidence>
<dbReference type="RefSeq" id="WP_102635720.1">
    <property type="nucleotide sequence ID" value="NZ_CADIJZ010000023.1"/>
</dbReference>
<proteinExistence type="predicted"/>
<evidence type="ECO:0000313" key="2">
    <source>
        <dbReference type="EMBL" id="CAB3725524.1"/>
    </source>
</evidence>
<evidence type="ECO:0000313" key="4">
    <source>
        <dbReference type="Proteomes" id="UP000235659"/>
    </source>
</evidence>
<dbReference type="AlphaFoldDB" id="A0A2N7W5Z1"/>
<accession>A0A2N7W5Z1</accession>
<dbReference type="EMBL" id="CADIJZ010000023">
    <property type="protein sequence ID" value="CAB3725524.1"/>
    <property type="molecule type" value="Genomic_DNA"/>
</dbReference>
<keyword evidence="4" id="KW-1185">Reference proteome</keyword>
<dbReference type="EMBL" id="PNXY01000032">
    <property type="protein sequence ID" value="PMS24820.1"/>
    <property type="molecule type" value="Genomic_DNA"/>
</dbReference>
<sequence>MSIQRIGSGYTPPDLTSEADAAQQQQTAQAAPQHHRHHALTRQKRSSLRKRRSAESPDANDPAAESEELLMMLDQHLRRDQTGVFKVDARDSRGGQQGFGQDDHSAGAQTNGKHAARDDQRNLPVRELPMRLATRDPRDESALSRYWRAATNGNGDGGGNDGGDDATLAPGARAEAALVGMHAARARRTAGPTENAATSATTPILRVVSTRRSAALPNSPDRAIDEAMQGSPTYQVLAIIREFLRMPDDSRTSRATLAQVRERLVAAATRNPHDTQAGDARGVSRRPLSPAEESMNLLLPLALLNLGRGRTRAGRAMGVSALAALIRRGRGW</sequence>
<reference evidence="3 4" key="1">
    <citation type="submission" date="2018-01" db="EMBL/GenBank/DDBJ databases">
        <title>Whole genome analyses suggest that Burkholderia sensu lato contains two further novel genera in the rhizoxinica-symbiotica group Mycetohabitans gen. nov., and Trinickia gen. nov.: implications for the evolution of diazotrophy and nodulation in the Burkholderiaceae.</title>
        <authorList>
            <person name="Estrada-de los Santos P."/>
            <person name="Palmer M."/>
            <person name="Chavez-Ramirez B."/>
            <person name="Beukes C."/>
            <person name="Steenkamp E.T."/>
            <person name="Hirsch A.M."/>
            <person name="Manyaka P."/>
            <person name="Maluk M."/>
            <person name="Lafos M."/>
            <person name="Crook M."/>
            <person name="Gross E."/>
            <person name="Simon M.F."/>
            <person name="Bueno dos Reis Junior F."/>
            <person name="Poole P.S."/>
            <person name="Venter S.N."/>
            <person name="James E.K."/>
        </authorList>
    </citation>
    <scope>NUCLEOTIDE SEQUENCE [LARGE SCALE GENOMIC DNA]</scope>
    <source>
        <strain evidence="3 4">WSM 3937</strain>
    </source>
</reference>
<protein>
    <submittedName>
        <fullName evidence="2">Uncharacterized protein</fullName>
    </submittedName>
</protein>
<organism evidence="2 5">
    <name type="scientific">Paraburkholderia rhynchosiae</name>
    <dbReference type="NCBI Taxonomy" id="487049"/>
    <lineage>
        <taxon>Bacteria</taxon>
        <taxon>Pseudomonadati</taxon>
        <taxon>Pseudomonadota</taxon>
        <taxon>Betaproteobacteria</taxon>
        <taxon>Burkholderiales</taxon>
        <taxon>Burkholderiaceae</taxon>
        <taxon>Paraburkholderia</taxon>
    </lineage>
</organism>
<evidence type="ECO:0000313" key="5">
    <source>
        <dbReference type="Proteomes" id="UP000494205"/>
    </source>
</evidence>
<name>A0A2N7W5Z1_9BURK</name>
<dbReference type="OrthoDB" id="8781486at2"/>
<feature type="compositionally biased region" description="Low complexity" evidence="1">
    <location>
        <begin position="21"/>
        <end position="32"/>
    </location>
</feature>
<feature type="region of interest" description="Disordered" evidence="1">
    <location>
        <begin position="1"/>
        <end position="65"/>
    </location>
</feature>
<feature type="region of interest" description="Disordered" evidence="1">
    <location>
        <begin position="269"/>
        <end position="288"/>
    </location>
</feature>